<accession>A0A7W4YL92</accession>
<dbReference type="AlphaFoldDB" id="A0A7W4YL92"/>
<dbReference type="GO" id="GO:0003677">
    <property type="term" value="F:DNA binding"/>
    <property type="evidence" value="ECO:0007669"/>
    <property type="project" value="UniProtKB-KW"/>
</dbReference>
<dbReference type="GO" id="GO:0003700">
    <property type="term" value="F:DNA-binding transcription factor activity"/>
    <property type="evidence" value="ECO:0007669"/>
    <property type="project" value="InterPro"/>
</dbReference>
<dbReference type="PANTHER" id="PTHR33164:SF99">
    <property type="entry name" value="MARR FAMILY REGULATORY PROTEIN"/>
    <property type="match status" value="1"/>
</dbReference>
<name>A0A7W4YL92_LEIAQ</name>
<evidence type="ECO:0000313" key="3">
    <source>
        <dbReference type="Proteomes" id="UP000538196"/>
    </source>
</evidence>
<dbReference type="PANTHER" id="PTHR33164">
    <property type="entry name" value="TRANSCRIPTIONAL REGULATOR, MARR FAMILY"/>
    <property type="match status" value="1"/>
</dbReference>
<dbReference type="SMART" id="SM00347">
    <property type="entry name" value="HTH_MARR"/>
    <property type="match status" value="1"/>
</dbReference>
<dbReference type="InterPro" id="IPR000835">
    <property type="entry name" value="HTH_MarR-typ"/>
</dbReference>
<dbReference type="EMBL" id="JACHVP010000004">
    <property type="protein sequence ID" value="MBB2968825.1"/>
    <property type="molecule type" value="Genomic_DNA"/>
</dbReference>
<feature type="domain" description="HTH marR-type" evidence="1">
    <location>
        <begin position="6"/>
        <end position="137"/>
    </location>
</feature>
<dbReference type="SUPFAM" id="SSF46785">
    <property type="entry name" value="Winged helix' DNA-binding domain"/>
    <property type="match status" value="1"/>
</dbReference>
<dbReference type="InterPro" id="IPR036390">
    <property type="entry name" value="WH_DNA-bd_sf"/>
</dbReference>
<dbReference type="Proteomes" id="UP000538196">
    <property type="component" value="Unassembled WGS sequence"/>
</dbReference>
<dbReference type="Pfam" id="PF12802">
    <property type="entry name" value="MarR_2"/>
    <property type="match status" value="1"/>
</dbReference>
<keyword evidence="2" id="KW-0238">DNA-binding</keyword>
<evidence type="ECO:0000313" key="2">
    <source>
        <dbReference type="EMBL" id="MBB2968825.1"/>
    </source>
</evidence>
<evidence type="ECO:0000259" key="1">
    <source>
        <dbReference type="PROSITE" id="PS50995"/>
    </source>
</evidence>
<dbReference type="RefSeq" id="WP_183428806.1">
    <property type="nucleotide sequence ID" value="NZ_JACHVP010000004.1"/>
</dbReference>
<organism evidence="2 3">
    <name type="scientific">Leifsonia aquatica</name>
    <name type="common">Corynebacterium aquaticum</name>
    <dbReference type="NCBI Taxonomy" id="144185"/>
    <lineage>
        <taxon>Bacteria</taxon>
        <taxon>Bacillati</taxon>
        <taxon>Actinomycetota</taxon>
        <taxon>Actinomycetes</taxon>
        <taxon>Micrococcales</taxon>
        <taxon>Microbacteriaceae</taxon>
        <taxon>Leifsonia</taxon>
    </lineage>
</organism>
<keyword evidence="3" id="KW-1185">Reference proteome</keyword>
<reference evidence="2 3" key="1">
    <citation type="submission" date="2020-08" db="EMBL/GenBank/DDBJ databases">
        <title>Sequencing the genomes of 1000 actinobacteria strains.</title>
        <authorList>
            <person name="Klenk H.-P."/>
        </authorList>
    </citation>
    <scope>NUCLEOTIDE SEQUENCE [LARGE SCALE GENOMIC DNA]</scope>
    <source>
        <strain evidence="2 3">DSM 20146</strain>
    </source>
</reference>
<proteinExistence type="predicted"/>
<sequence length="139" mass="14914">MTDTPDDALVDALVQTSFVVTGVLTRVAAERDLSLTQLRMLGVLRDRRPRMAQLAALLGLDKSTVSGLIERAERRGLVRRVPSADDARAVEVEATADGLALARDGAEQVGRALQPLLSTVDGTGRAALTRELERMLSAH</sequence>
<dbReference type="GO" id="GO:0006950">
    <property type="term" value="P:response to stress"/>
    <property type="evidence" value="ECO:0007669"/>
    <property type="project" value="TreeGrafter"/>
</dbReference>
<protein>
    <submittedName>
        <fullName evidence="2">DNA-binding MarR family transcriptional regulator</fullName>
    </submittedName>
</protein>
<dbReference type="PROSITE" id="PS50995">
    <property type="entry name" value="HTH_MARR_2"/>
    <property type="match status" value="1"/>
</dbReference>
<dbReference type="PRINTS" id="PR00598">
    <property type="entry name" value="HTHMARR"/>
</dbReference>
<gene>
    <name evidence="2" type="ORF">FHX33_003601</name>
</gene>
<dbReference type="InterPro" id="IPR039422">
    <property type="entry name" value="MarR/SlyA-like"/>
</dbReference>
<comment type="caution">
    <text evidence="2">The sequence shown here is derived from an EMBL/GenBank/DDBJ whole genome shotgun (WGS) entry which is preliminary data.</text>
</comment>
<dbReference type="InterPro" id="IPR036388">
    <property type="entry name" value="WH-like_DNA-bd_sf"/>
</dbReference>
<dbReference type="Gene3D" id="1.10.10.10">
    <property type="entry name" value="Winged helix-like DNA-binding domain superfamily/Winged helix DNA-binding domain"/>
    <property type="match status" value="1"/>
</dbReference>